<proteinExistence type="predicted"/>
<evidence type="ECO:0000313" key="3">
    <source>
        <dbReference type="EMBL" id="KAL3230977.1"/>
    </source>
</evidence>
<feature type="compositionally biased region" description="Basic and acidic residues" evidence="1">
    <location>
        <begin position="164"/>
        <end position="176"/>
    </location>
</feature>
<keyword evidence="4" id="KW-1185">Reference proteome</keyword>
<organism evidence="3 4">
    <name type="scientific">Nakaseomyces bracarensis</name>
    <dbReference type="NCBI Taxonomy" id="273131"/>
    <lineage>
        <taxon>Eukaryota</taxon>
        <taxon>Fungi</taxon>
        <taxon>Dikarya</taxon>
        <taxon>Ascomycota</taxon>
        <taxon>Saccharomycotina</taxon>
        <taxon>Saccharomycetes</taxon>
        <taxon>Saccharomycetales</taxon>
        <taxon>Saccharomycetaceae</taxon>
        <taxon>Nakaseomyces</taxon>
    </lineage>
</organism>
<dbReference type="EMBL" id="JBEVYD010000008">
    <property type="protein sequence ID" value="KAL3230977.1"/>
    <property type="molecule type" value="Genomic_DNA"/>
</dbReference>
<keyword evidence="2" id="KW-1133">Transmembrane helix</keyword>
<accession>A0ABR4NRK8</accession>
<feature type="region of interest" description="Disordered" evidence="1">
    <location>
        <begin position="1"/>
        <end position="28"/>
    </location>
</feature>
<evidence type="ECO:0000313" key="4">
    <source>
        <dbReference type="Proteomes" id="UP001623330"/>
    </source>
</evidence>
<keyword evidence="2" id="KW-0812">Transmembrane</keyword>
<keyword evidence="2" id="KW-0472">Membrane</keyword>
<evidence type="ECO:0000256" key="2">
    <source>
        <dbReference type="SAM" id="Phobius"/>
    </source>
</evidence>
<protein>
    <submittedName>
        <fullName evidence="3">Uncharacterized protein</fullName>
    </submittedName>
</protein>
<gene>
    <name evidence="3" type="ORF">RNJ44_00616</name>
</gene>
<dbReference type="Proteomes" id="UP001623330">
    <property type="component" value="Unassembled WGS sequence"/>
</dbReference>
<evidence type="ECO:0000256" key="1">
    <source>
        <dbReference type="SAM" id="MobiDB-lite"/>
    </source>
</evidence>
<feature type="transmembrane region" description="Helical" evidence="2">
    <location>
        <begin position="38"/>
        <end position="56"/>
    </location>
</feature>
<reference evidence="3 4" key="1">
    <citation type="submission" date="2024-05" db="EMBL/GenBank/DDBJ databases">
        <title>Long read based assembly of the Candida bracarensis genome reveals expanded adhesin content.</title>
        <authorList>
            <person name="Marcet-Houben M."/>
            <person name="Ksiezopolska E."/>
            <person name="Gabaldon T."/>
        </authorList>
    </citation>
    <scope>NUCLEOTIDE SEQUENCE [LARGE SCALE GENOMIC DNA]</scope>
    <source>
        <strain evidence="3 4">CBM6</strain>
    </source>
</reference>
<name>A0ABR4NRK8_9SACH</name>
<sequence length="207" mass="22016">MQGGVRRKRDVLPRYNGKLQPRNSRNPLNYMTTPMKKILGYILLLSVAFALIKIAYADLSHTPDFELDHDALGPGKINIDVKDIKDKLGSNKVFKDADKLMKDEKAMKEKAGSVSGANAAAANAVAAANAAAGNVPGSGAAPVGSGNKIGEAANAAAAAGEANLNEKQKKVQEEIKQQQQQQAPADKNNLMKDKTNNVAENAKKQLI</sequence>
<feature type="region of interest" description="Disordered" evidence="1">
    <location>
        <begin position="156"/>
        <end position="207"/>
    </location>
</feature>
<comment type="caution">
    <text evidence="3">The sequence shown here is derived from an EMBL/GenBank/DDBJ whole genome shotgun (WGS) entry which is preliminary data.</text>
</comment>